<accession>A0A402CUK1</accession>
<reference evidence="2 3" key="1">
    <citation type="journal article" date="2019" name="Int. J. Syst. Evol. Microbiol.">
        <title>Capsulimonas corticalis gen. nov., sp. nov., an aerobic capsulated bacterium, of a novel bacterial order, Capsulimonadales ord. nov., of the class Armatimonadia of the phylum Armatimonadetes.</title>
        <authorList>
            <person name="Li J."/>
            <person name="Kudo C."/>
            <person name="Tonouchi A."/>
        </authorList>
    </citation>
    <scope>NUCLEOTIDE SEQUENCE [LARGE SCALE GENOMIC DNA]</scope>
    <source>
        <strain evidence="2 3">AX-7</strain>
    </source>
</reference>
<sequence>MILKSLNYWSMPGGLEGTLPVETFLTKAKHYRYDAVELCIANDGALGLDTDEARCREILSAAQAAGVQVASVASGIYWEYALASDTETDRARAVEALRKMIQITSWLGCKTLLTIPGAVDVFFLPDQPSRSYNVVWDRSVAGLKQVLPLAEELGVRLGIENVWNKFLTSPLEMARFIDQFESPAIGAYVDVANILPYGYPEQWLRILGKRVAGVHFKDFRRAVGNGDGFVDLLEGDVNWPEVMSAIAEIGYDGPVAAEMIPQYRFYPEVRIANTSNAMDAILGRTA</sequence>
<dbReference type="SUPFAM" id="SSF51658">
    <property type="entry name" value="Xylose isomerase-like"/>
    <property type="match status" value="1"/>
</dbReference>
<dbReference type="Proteomes" id="UP000287394">
    <property type="component" value="Chromosome"/>
</dbReference>
<dbReference type="InterPro" id="IPR036237">
    <property type="entry name" value="Xyl_isomerase-like_sf"/>
</dbReference>
<evidence type="ECO:0000259" key="1">
    <source>
        <dbReference type="Pfam" id="PF01261"/>
    </source>
</evidence>
<dbReference type="Pfam" id="PF01261">
    <property type="entry name" value="AP_endonuc_2"/>
    <property type="match status" value="1"/>
</dbReference>
<name>A0A402CUK1_9BACT</name>
<feature type="domain" description="Xylose isomerase-like TIM barrel" evidence="1">
    <location>
        <begin position="27"/>
        <end position="260"/>
    </location>
</feature>
<dbReference type="KEGG" id="ccot:CCAX7_10690"/>
<dbReference type="OrthoDB" id="9782669at2"/>
<gene>
    <name evidence="2" type="ORF">CCAX7_10690</name>
</gene>
<dbReference type="Gene3D" id="3.20.20.150">
    <property type="entry name" value="Divalent-metal-dependent TIM barrel enzymes"/>
    <property type="match status" value="1"/>
</dbReference>
<protein>
    <recommendedName>
        <fullName evidence="1">Xylose isomerase-like TIM barrel domain-containing protein</fullName>
    </recommendedName>
</protein>
<keyword evidence="3" id="KW-1185">Reference proteome</keyword>
<evidence type="ECO:0000313" key="2">
    <source>
        <dbReference type="EMBL" id="BDI29018.1"/>
    </source>
</evidence>
<dbReference type="EMBL" id="AP025739">
    <property type="protein sequence ID" value="BDI29018.1"/>
    <property type="molecule type" value="Genomic_DNA"/>
</dbReference>
<dbReference type="AlphaFoldDB" id="A0A402CUK1"/>
<dbReference type="InterPro" id="IPR013022">
    <property type="entry name" value="Xyl_isomerase-like_TIM-brl"/>
</dbReference>
<dbReference type="InterPro" id="IPR050312">
    <property type="entry name" value="IolE/XylAMocC-like"/>
</dbReference>
<evidence type="ECO:0000313" key="3">
    <source>
        <dbReference type="Proteomes" id="UP000287394"/>
    </source>
</evidence>
<organism evidence="2 3">
    <name type="scientific">Capsulimonas corticalis</name>
    <dbReference type="NCBI Taxonomy" id="2219043"/>
    <lineage>
        <taxon>Bacteria</taxon>
        <taxon>Bacillati</taxon>
        <taxon>Armatimonadota</taxon>
        <taxon>Armatimonadia</taxon>
        <taxon>Capsulimonadales</taxon>
        <taxon>Capsulimonadaceae</taxon>
        <taxon>Capsulimonas</taxon>
    </lineage>
</organism>
<dbReference type="PANTHER" id="PTHR12110">
    <property type="entry name" value="HYDROXYPYRUVATE ISOMERASE"/>
    <property type="match status" value="1"/>
</dbReference>
<dbReference type="RefSeq" id="WP_119321066.1">
    <property type="nucleotide sequence ID" value="NZ_AP025739.1"/>
</dbReference>
<proteinExistence type="predicted"/>